<dbReference type="STRING" id="1802362.A2806_01770"/>
<dbReference type="Proteomes" id="UP000177629">
    <property type="component" value="Unassembled WGS sequence"/>
</dbReference>
<feature type="transmembrane region" description="Helical" evidence="2">
    <location>
        <begin position="20"/>
        <end position="41"/>
    </location>
</feature>
<comment type="caution">
    <text evidence="3">The sequence shown here is derived from an EMBL/GenBank/DDBJ whole genome shotgun (WGS) entry which is preliminary data.</text>
</comment>
<reference evidence="3 4" key="1">
    <citation type="journal article" date="2016" name="Nat. Commun.">
        <title>Thousands of microbial genomes shed light on interconnected biogeochemical processes in an aquifer system.</title>
        <authorList>
            <person name="Anantharaman K."/>
            <person name="Brown C.T."/>
            <person name="Hug L.A."/>
            <person name="Sharon I."/>
            <person name="Castelle C.J."/>
            <person name="Probst A.J."/>
            <person name="Thomas B.C."/>
            <person name="Singh A."/>
            <person name="Wilkins M.J."/>
            <person name="Karaoz U."/>
            <person name="Brodie E.L."/>
            <person name="Williams K.H."/>
            <person name="Hubbard S.S."/>
            <person name="Banfield J.F."/>
        </authorList>
    </citation>
    <scope>NUCLEOTIDE SEQUENCE [LARGE SCALE GENOMIC DNA]</scope>
</reference>
<keyword evidence="2" id="KW-0472">Membrane</keyword>
<feature type="compositionally biased region" description="Basic and acidic residues" evidence="1">
    <location>
        <begin position="91"/>
        <end position="104"/>
    </location>
</feature>
<keyword evidence="2" id="KW-1133">Transmembrane helix</keyword>
<dbReference type="EMBL" id="MHSS01000001">
    <property type="protein sequence ID" value="OHA49050.1"/>
    <property type="molecule type" value="Genomic_DNA"/>
</dbReference>
<sequence length="113" mass="12556">MQNLFIRIRALPEEDRWRLIIFGAGIAGILFFVLWLLLLPLQMKSLGALEKSDNTEGEKSPGSFVRSSLGGAVSGFQQHLRIIAAELEQEKNKNEAPLEERKNEAGVAPTQLP</sequence>
<organism evidence="3 4">
    <name type="scientific">Candidatus Terrybacteria bacterium RIFCSPHIGHO2_01_FULL_48_17</name>
    <dbReference type="NCBI Taxonomy" id="1802362"/>
    <lineage>
        <taxon>Bacteria</taxon>
        <taxon>Candidatus Terryibacteriota</taxon>
    </lineage>
</organism>
<protein>
    <submittedName>
        <fullName evidence="3">Uncharacterized protein</fullName>
    </submittedName>
</protein>
<evidence type="ECO:0000256" key="2">
    <source>
        <dbReference type="SAM" id="Phobius"/>
    </source>
</evidence>
<dbReference type="AlphaFoldDB" id="A0A1G2PL60"/>
<gene>
    <name evidence="3" type="ORF">A2806_01770</name>
</gene>
<evidence type="ECO:0000313" key="3">
    <source>
        <dbReference type="EMBL" id="OHA49050.1"/>
    </source>
</evidence>
<keyword evidence="2" id="KW-0812">Transmembrane</keyword>
<name>A0A1G2PL60_9BACT</name>
<accession>A0A1G2PL60</accession>
<feature type="region of interest" description="Disordered" evidence="1">
    <location>
        <begin position="91"/>
        <end position="113"/>
    </location>
</feature>
<evidence type="ECO:0000256" key="1">
    <source>
        <dbReference type="SAM" id="MobiDB-lite"/>
    </source>
</evidence>
<evidence type="ECO:0000313" key="4">
    <source>
        <dbReference type="Proteomes" id="UP000177629"/>
    </source>
</evidence>
<proteinExistence type="predicted"/>